<protein>
    <recommendedName>
        <fullName evidence="2">DUF7795 domain-containing protein</fullName>
    </recommendedName>
</protein>
<evidence type="ECO:0000259" key="2">
    <source>
        <dbReference type="Pfam" id="PF25071"/>
    </source>
</evidence>
<dbReference type="InterPro" id="IPR056697">
    <property type="entry name" value="DUF7795"/>
</dbReference>
<keyword evidence="1" id="KW-0175">Coiled coil</keyword>
<evidence type="ECO:0000313" key="3">
    <source>
        <dbReference type="EMBL" id="CAK9309103.1"/>
    </source>
</evidence>
<organism evidence="3 4">
    <name type="scientific">Citrullus colocynthis</name>
    <name type="common">colocynth</name>
    <dbReference type="NCBI Taxonomy" id="252529"/>
    <lineage>
        <taxon>Eukaryota</taxon>
        <taxon>Viridiplantae</taxon>
        <taxon>Streptophyta</taxon>
        <taxon>Embryophyta</taxon>
        <taxon>Tracheophyta</taxon>
        <taxon>Spermatophyta</taxon>
        <taxon>Magnoliopsida</taxon>
        <taxon>eudicotyledons</taxon>
        <taxon>Gunneridae</taxon>
        <taxon>Pentapetalae</taxon>
        <taxon>rosids</taxon>
        <taxon>fabids</taxon>
        <taxon>Cucurbitales</taxon>
        <taxon>Cucurbitaceae</taxon>
        <taxon>Benincaseae</taxon>
        <taxon>Citrullus</taxon>
    </lineage>
</organism>
<dbReference type="EMBL" id="OZ021735">
    <property type="protein sequence ID" value="CAK9309103.1"/>
    <property type="molecule type" value="Genomic_DNA"/>
</dbReference>
<dbReference type="Pfam" id="PF25071">
    <property type="entry name" value="DUF7795"/>
    <property type="match status" value="1"/>
</dbReference>
<gene>
    <name evidence="3" type="ORF">CITCOLO1_LOCUS637</name>
</gene>
<dbReference type="PANTHER" id="PTHR35305:SF2">
    <property type="entry name" value="FAD-BINDING PROTEIN"/>
    <property type="match status" value="1"/>
</dbReference>
<name>A0ABP0XLQ8_9ROSI</name>
<feature type="domain" description="DUF7795" evidence="2">
    <location>
        <begin position="20"/>
        <end position="141"/>
    </location>
</feature>
<dbReference type="Proteomes" id="UP001642487">
    <property type="component" value="Chromosome 1"/>
</dbReference>
<dbReference type="PANTHER" id="PTHR35305">
    <property type="entry name" value="FAD-BINDING PROTEIN"/>
    <property type="match status" value="1"/>
</dbReference>
<keyword evidence="4" id="KW-1185">Reference proteome</keyword>
<evidence type="ECO:0000313" key="4">
    <source>
        <dbReference type="Proteomes" id="UP001642487"/>
    </source>
</evidence>
<sequence>MKLVDIQTQIIEMEKKIDHESNEKILEIFKEFMASVAKLEELGTSGNQLLSGIQQGLELLRRPPINRTSKLIENVIETNNTENLRSYIEAGCINTHDAVQSTKKLHTCRVGLDDHLRKARRLINELERLVNDVNIALETENPLCTSTVSDEDLELNEEEATVPNKKPGASEYALLMGIIKVMVGKDHRMQEKIVSGLGLKSSSGELETYRLMWSLRPYIDDEIMHRAWKLV</sequence>
<feature type="coiled-coil region" evidence="1">
    <location>
        <begin position="109"/>
        <end position="139"/>
    </location>
</feature>
<proteinExistence type="predicted"/>
<evidence type="ECO:0000256" key="1">
    <source>
        <dbReference type="SAM" id="Coils"/>
    </source>
</evidence>
<reference evidence="3 4" key="1">
    <citation type="submission" date="2024-03" db="EMBL/GenBank/DDBJ databases">
        <authorList>
            <person name="Gkanogiannis A."/>
            <person name="Becerra Lopez-Lavalle L."/>
        </authorList>
    </citation>
    <scope>NUCLEOTIDE SEQUENCE [LARGE SCALE GENOMIC DNA]</scope>
</reference>
<accession>A0ABP0XLQ8</accession>